<sequence>MNKTLKIGLIIIGALVALFIAACIVLVLTVDPNDYKPQIAEAVKEQTGRELKFEGDISFNFFPWLGLEVGPMALGNAPGFSPSEMVRIKRAEASIRIMPLLSGDVAVGTVVLDGLTLNLARNKRGVANWDDLAKGGDSGKGEAETATGSETPAKSGQPKSLSVQGVEITNANIVYDDMQAGSKTSVNDLSLVIGEVGDKIRFPFELKFHLMLDNPKVDTRPALTGFARFDQEAGSIEVDDMKFSLLNLELTGLLFARSKDDETSFSAEIKLAQASVRELMKQLGMTPPETSDPKVLENLTADLKVNGSDSEATLESLTVKLDQTLITAEGAVKNFKKPAVTVNVNVDGIDADRYLPPKSGSKAESEAAPAEPASAQSAPAGEPDLSALKDLDIKARLTVGKLKAVNLTITDILAAVTARNGQVTADPVSLKLYDGEYTGRGTLNADRPVAAWTEKGQLKNVQAGPLLKDLTGKEQLTGTANAQYDLTGAGLTPDNIKKSVTGTASFAFTDGAIHGVNVAKMLRDTWNRLKGRPVSADEPAKTDFAELLGSAALTNGHIVNKDLLMKSPLLRVNGQGWADLPRNTTDYTATVTVVGTLEGQDGKSIEELKGLPLPVNVKGSLDAPSISLDIKAMGEALFKGTFKQGAKGIEETLKKGLLGGSGQSGSTGTTTDSKTTDKPVNPLRRLFQ</sequence>
<feature type="domain" description="AsmA" evidence="3">
    <location>
        <begin position="236"/>
        <end position="562"/>
    </location>
</feature>
<feature type="compositionally biased region" description="Polar residues" evidence="1">
    <location>
        <begin position="146"/>
        <end position="161"/>
    </location>
</feature>
<feature type="domain" description="AsmA" evidence="3">
    <location>
        <begin position="1"/>
        <end position="206"/>
    </location>
</feature>
<evidence type="ECO:0000313" key="5">
    <source>
        <dbReference type="Proteomes" id="UP000181901"/>
    </source>
</evidence>
<dbReference type="Pfam" id="PF05170">
    <property type="entry name" value="AsmA"/>
    <property type="match status" value="2"/>
</dbReference>
<evidence type="ECO:0000313" key="4">
    <source>
        <dbReference type="EMBL" id="OIQ50447.1"/>
    </source>
</evidence>
<keyword evidence="2" id="KW-0812">Transmembrane</keyword>
<gene>
    <name evidence="4" type="ORF">BerOc1_02384</name>
</gene>
<dbReference type="PANTHER" id="PTHR30441">
    <property type="entry name" value="DUF748 DOMAIN-CONTAINING PROTEIN"/>
    <property type="match status" value="1"/>
</dbReference>
<dbReference type="PROSITE" id="PS51257">
    <property type="entry name" value="PROKAR_LIPOPROTEIN"/>
    <property type="match status" value="1"/>
</dbReference>
<keyword evidence="5" id="KW-1185">Reference proteome</keyword>
<evidence type="ECO:0000259" key="3">
    <source>
        <dbReference type="Pfam" id="PF05170"/>
    </source>
</evidence>
<comment type="caution">
    <text evidence="4">The sequence shown here is derived from an EMBL/GenBank/DDBJ whole genome shotgun (WGS) entry which is preliminary data.</text>
</comment>
<feature type="region of interest" description="Disordered" evidence="1">
    <location>
        <begin position="132"/>
        <end position="161"/>
    </location>
</feature>
<dbReference type="GO" id="GO:0090313">
    <property type="term" value="P:regulation of protein targeting to membrane"/>
    <property type="evidence" value="ECO:0007669"/>
    <property type="project" value="TreeGrafter"/>
</dbReference>
<dbReference type="EMBL" id="LKAQ01000004">
    <property type="protein sequence ID" value="OIQ50447.1"/>
    <property type="molecule type" value="Genomic_DNA"/>
</dbReference>
<feature type="region of interest" description="Disordered" evidence="1">
    <location>
        <begin position="654"/>
        <end position="688"/>
    </location>
</feature>
<feature type="transmembrane region" description="Helical" evidence="2">
    <location>
        <begin position="7"/>
        <end position="28"/>
    </location>
</feature>
<feature type="compositionally biased region" description="Low complexity" evidence="1">
    <location>
        <begin position="366"/>
        <end position="383"/>
    </location>
</feature>
<reference evidence="4 5" key="1">
    <citation type="submission" date="2015-09" db="EMBL/GenBank/DDBJ databases">
        <title>Genome of Desulfovibrio dechloracetivorans BerOc1, a mercury methylating strain isolated from highly hydrocarbons and metals contaminated coastal sediments.</title>
        <authorList>
            <person name="Goni Urriza M."/>
            <person name="Gassie C."/>
            <person name="Bouchez O."/>
            <person name="Klopp C."/>
            <person name="Ranchou-Peyruse A."/>
            <person name="Remy G."/>
        </authorList>
    </citation>
    <scope>NUCLEOTIDE SEQUENCE [LARGE SCALE GENOMIC DNA]</scope>
    <source>
        <strain evidence="4 5">BerOc1</strain>
    </source>
</reference>
<dbReference type="GO" id="GO:0005886">
    <property type="term" value="C:plasma membrane"/>
    <property type="evidence" value="ECO:0007669"/>
    <property type="project" value="TreeGrafter"/>
</dbReference>
<dbReference type="InterPro" id="IPR052894">
    <property type="entry name" value="AsmA-related"/>
</dbReference>
<proteinExistence type="predicted"/>
<dbReference type="InterPro" id="IPR007844">
    <property type="entry name" value="AsmA"/>
</dbReference>
<feature type="region of interest" description="Disordered" evidence="1">
    <location>
        <begin position="351"/>
        <end position="383"/>
    </location>
</feature>
<dbReference type="AlphaFoldDB" id="A0A1J5NB45"/>
<keyword evidence="2" id="KW-1133">Transmembrane helix</keyword>
<feature type="compositionally biased region" description="Basic and acidic residues" evidence="1">
    <location>
        <begin position="132"/>
        <end position="143"/>
    </location>
</feature>
<dbReference type="Proteomes" id="UP000181901">
    <property type="component" value="Unassembled WGS sequence"/>
</dbReference>
<dbReference type="RefSeq" id="WP_071545887.1">
    <property type="nucleotide sequence ID" value="NZ_LKAQ01000004.1"/>
</dbReference>
<evidence type="ECO:0000256" key="2">
    <source>
        <dbReference type="SAM" id="Phobius"/>
    </source>
</evidence>
<dbReference type="OrthoDB" id="9766390at2"/>
<evidence type="ECO:0000256" key="1">
    <source>
        <dbReference type="SAM" id="MobiDB-lite"/>
    </source>
</evidence>
<name>A0A1J5NB45_9BACT</name>
<keyword evidence="2" id="KW-0472">Membrane</keyword>
<accession>A0A1J5NB45</accession>
<protein>
    <submittedName>
        <fullName evidence="4">Putative assembly protein</fullName>
    </submittedName>
</protein>
<feature type="compositionally biased region" description="Basic and acidic residues" evidence="1">
    <location>
        <begin position="351"/>
        <end position="365"/>
    </location>
</feature>
<organism evidence="4 5">
    <name type="scientific">Pseudodesulfovibrio hydrargyri</name>
    <dbReference type="NCBI Taxonomy" id="2125990"/>
    <lineage>
        <taxon>Bacteria</taxon>
        <taxon>Pseudomonadati</taxon>
        <taxon>Thermodesulfobacteriota</taxon>
        <taxon>Desulfovibrionia</taxon>
        <taxon>Desulfovibrionales</taxon>
        <taxon>Desulfovibrionaceae</taxon>
    </lineage>
</organism>
<dbReference type="PANTHER" id="PTHR30441:SF4">
    <property type="entry name" value="PROTEIN ASMA"/>
    <property type="match status" value="1"/>
</dbReference>